<dbReference type="InterPro" id="IPR027417">
    <property type="entry name" value="P-loop_NTPase"/>
</dbReference>
<dbReference type="Gene3D" id="3.40.50.300">
    <property type="entry name" value="P-loop containing nucleotide triphosphate hydrolases"/>
    <property type="match status" value="2"/>
</dbReference>
<dbReference type="PANTHER" id="PTHR41259">
    <property type="entry name" value="DOUBLE-STRAND BREAK REPAIR RAD50 ATPASE, PUTATIVE-RELATED"/>
    <property type="match status" value="1"/>
</dbReference>
<evidence type="ECO:0000313" key="4">
    <source>
        <dbReference type="Proteomes" id="UP000772181"/>
    </source>
</evidence>
<feature type="coiled-coil region" evidence="1">
    <location>
        <begin position="498"/>
        <end position="525"/>
    </location>
</feature>
<gene>
    <name evidence="3" type="ORF">HY730_02320</name>
</gene>
<feature type="coiled-coil region" evidence="1">
    <location>
        <begin position="679"/>
        <end position="748"/>
    </location>
</feature>
<dbReference type="InterPro" id="IPR038734">
    <property type="entry name" value="YhaN_AAA"/>
</dbReference>
<dbReference type="EMBL" id="JACQWF010000110">
    <property type="protein sequence ID" value="MBI4595193.1"/>
    <property type="molecule type" value="Genomic_DNA"/>
</dbReference>
<proteinExistence type="predicted"/>
<evidence type="ECO:0000256" key="1">
    <source>
        <dbReference type="SAM" id="Coils"/>
    </source>
</evidence>
<sequence length="1167" mass="132808">MKILELQLLAFGPFSDLRFDFTEGHQGLHILFGHNEAGKSSALRAISALLYGIPHNSPDNFKHENNKLRIGGHLRHSDGCELMLLRRKGNKNTILGPDEKPLNDAVLDKFLQGIDQRLFTNVFGIDHETLVSGGQDILRGGGEVGQSLFAAALGGSSLRSVLQGLDDEANALFLPRGQNQEINRAIAEYKKAKQEVHEAALPSREWSETDENLKKALRESDTLSKELRRIGSENTRLERLQSALPKVSQRRNLMEKLDNLGEVVVLPPEFTQNRHDCIQKLKSAQENKKRAEENLKKLNEEITGLVVPEQIINQTETITDIHQRLGSHLKAAQDRHKLQGNFQQLKADSNLLLAELQLNLEEQQIRTFRPPIALRTRIQEIGGHFQTLTHDLDRAKKDCQNTESELTRGLKALDELESARDPDKLKRSLSRIRKQGDLTAEQEETLRKLRIEEEQAQVSLKKLGLWSGSMEELERLPLPAPETIDRFESLFQSLMDQQKGLEGKIQDTSKEIKELSQKIEELRLSGAIPTEDELTEARGRRDQGWSLVRRAWLDEEDIRKEEKNYDSESPLPEAFEKSVRQTDELSDRLRREANRVAENASLIARKTKLIDDHGRLEKDKAETWSQMRQEQKAWVGLWETLRIGPLPPREMRSWMVKYGKLIEKAERVHDYRRKAQENSQQIEKNRLELSGHLEELRENSSGAGETLDTLCDRCQAVIDSIEETNRSRKDLQTRTTKLQNDLDDFKQTLKDSVIKLEKWQKDWKEAMTRLGLSENTLPAEANAYLAKVEQFFNKLDEIDRLEQRIQGIERDAVDFAGDVTTLVRIVEPELLGTPAEQAAAHLHTQLSKAMVASARTVELKKQIREKEELLRESEYIISDKKDQLDSLCRQAGCSDFNRLEEIEERSSTYQTLQEEMANLEEQLLVLAGGNSLQQLLEEAGQVDADSLPSQISELTLKVEELEKDRSQVDQKIGGLRKELQSMGGSSKAAEAAERVQDHLAAIRSAVDRYLRLRISSHILKREIENYRAKNQGQLLGRASELFSALTLGSLVGLHTDFNDKDEPVLLGVRPSGERVGVAGMSDGTRDQLYLSLRLATLERYLETNEPVPFIVDDILIKFDDERALATMKVLADLSSKTQVIFFTHHSRLVDLANHLNCDGQVYIHRFS</sequence>
<feature type="coiled-coil region" evidence="1">
    <location>
        <begin position="346"/>
        <end position="419"/>
    </location>
</feature>
<dbReference type="Gene3D" id="1.20.1170.10">
    <property type="match status" value="1"/>
</dbReference>
<feature type="coiled-coil region" evidence="1">
    <location>
        <begin position="791"/>
        <end position="818"/>
    </location>
</feature>
<dbReference type="AlphaFoldDB" id="A0A933GKT9"/>
<dbReference type="PANTHER" id="PTHR41259:SF1">
    <property type="entry name" value="DOUBLE-STRAND BREAK REPAIR RAD50 ATPASE, PUTATIVE-RELATED"/>
    <property type="match status" value="1"/>
</dbReference>
<feature type="domain" description="YhaN AAA" evidence="2">
    <location>
        <begin position="1"/>
        <end position="206"/>
    </location>
</feature>
<comment type="caution">
    <text evidence="3">The sequence shown here is derived from an EMBL/GenBank/DDBJ whole genome shotgun (WGS) entry which is preliminary data.</text>
</comment>
<evidence type="ECO:0000313" key="3">
    <source>
        <dbReference type="EMBL" id="MBI4595193.1"/>
    </source>
</evidence>
<name>A0A933GKT9_UNCTE</name>
<reference evidence="3" key="1">
    <citation type="submission" date="2020-07" db="EMBL/GenBank/DDBJ databases">
        <title>Huge and variable diversity of episymbiotic CPR bacteria and DPANN archaea in groundwater ecosystems.</title>
        <authorList>
            <person name="He C.Y."/>
            <person name="Keren R."/>
            <person name="Whittaker M."/>
            <person name="Farag I.F."/>
            <person name="Doudna J."/>
            <person name="Cate J.H.D."/>
            <person name="Banfield J.F."/>
        </authorList>
    </citation>
    <scope>NUCLEOTIDE SEQUENCE</scope>
    <source>
        <strain evidence="3">NC_groundwater_1482_Ag_S-0.65um_47_24</strain>
    </source>
</reference>
<accession>A0A933GKT9</accession>
<feature type="coiled-coil region" evidence="1">
    <location>
        <begin position="274"/>
        <end position="301"/>
    </location>
</feature>
<feature type="coiled-coil region" evidence="1">
    <location>
        <begin position="179"/>
        <end position="233"/>
    </location>
</feature>
<dbReference type="Pfam" id="PF13514">
    <property type="entry name" value="AAA_27"/>
    <property type="match status" value="1"/>
</dbReference>
<organism evidence="3 4">
    <name type="scientific">Tectimicrobiota bacterium</name>
    <dbReference type="NCBI Taxonomy" id="2528274"/>
    <lineage>
        <taxon>Bacteria</taxon>
        <taxon>Pseudomonadati</taxon>
        <taxon>Nitrospinota/Tectimicrobiota group</taxon>
        <taxon>Candidatus Tectimicrobiota</taxon>
    </lineage>
</organism>
<dbReference type="Proteomes" id="UP000772181">
    <property type="component" value="Unassembled WGS sequence"/>
</dbReference>
<protein>
    <submittedName>
        <fullName evidence="3">AAA family ATPase</fullName>
    </submittedName>
</protein>
<keyword evidence="1" id="KW-0175">Coiled coil</keyword>
<feature type="coiled-coil region" evidence="1">
    <location>
        <begin position="902"/>
        <end position="978"/>
    </location>
</feature>
<dbReference type="SUPFAM" id="SSF52540">
    <property type="entry name" value="P-loop containing nucleoside triphosphate hydrolases"/>
    <property type="match status" value="1"/>
</dbReference>
<evidence type="ECO:0000259" key="2">
    <source>
        <dbReference type="Pfam" id="PF13514"/>
    </source>
</evidence>